<evidence type="ECO:0000256" key="1">
    <source>
        <dbReference type="ARBA" id="ARBA00009175"/>
    </source>
</evidence>
<dbReference type="GO" id="GO:0030973">
    <property type="term" value="F:molybdate ion binding"/>
    <property type="evidence" value="ECO:0007669"/>
    <property type="project" value="InterPro"/>
</dbReference>
<dbReference type="InterPro" id="IPR044084">
    <property type="entry name" value="AvModA-like_subst-bd"/>
</dbReference>
<feature type="chain" id="PRO_5002055416" evidence="5">
    <location>
        <begin position="28"/>
        <end position="257"/>
    </location>
</feature>
<feature type="binding site" evidence="4">
    <location>
        <position position="170"/>
    </location>
    <ligand>
        <name>molybdate</name>
        <dbReference type="ChEBI" id="CHEBI:36264"/>
    </ligand>
</feature>
<keyword evidence="7" id="KW-1185">Reference proteome</keyword>
<gene>
    <name evidence="6" type="primary">modA1</name>
    <name evidence="6" type="ORF">JV46_17070</name>
</gene>
<dbReference type="PANTHER" id="PTHR30632">
    <property type="entry name" value="MOLYBDATE-BINDING PERIPLASMIC PROTEIN"/>
    <property type="match status" value="1"/>
</dbReference>
<dbReference type="EMBL" id="JRAA01000001">
    <property type="protein sequence ID" value="KHF26472.1"/>
    <property type="molecule type" value="Genomic_DNA"/>
</dbReference>
<dbReference type="Pfam" id="PF13531">
    <property type="entry name" value="SBP_bac_11"/>
    <property type="match status" value="1"/>
</dbReference>
<proteinExistence type="inferred from homology"/>
<feature type="binding site" evidence="4">
    <location>
        <position position="65"/>
    </location>
    <ligand>
        <name>molybdate</name>
        <dbReference type="ChEBI" id="CHEBI:36264"/>
    </ligand>
</feature>
<dbReference type="GO" id="GO:0046872">
    <property type="term" value="F:metal ion binding"/>
    <property type="evidence" value="ECO:0007669"/>
    <property type="project" value="UniProtKB-KW"/>
</dbReference>
<keyword evidence="4" id="KW-0500">Molybdenum</keyword>
<evidence type="ECO:0000313" key="6">
    <source>
        <dbReference type="EMBL" id="KHF26472.1"/>
    </source>
</evidence>
<sequence>MLVTAMQMSFPAKGSLFVALMIPSLLCAETATVAVASNFVPVMKRLVTEFEETSGHTIRFSSGSTGKLYTQIIYGAPYDMFLAADQERPAILKKKNLGKQLLTYAIGELYLCSSDISKKVSPEALKDESYQYLAIANPQTAPYGTAAKEVVHNLGLNDALRGRMITGENIAQTYQFMMTGNATYAFIAKAQVISTPGVNCWQVPQNLYSPIKQDALLLKRGASNAAATELFAYLSSEEAMEKIVSSGYRVAKQGERE</sequence>
<dbReference type="PIRSF" id="PIRSF004846">
    <property type="entry name" value="ModA"/>
    <property type="match status" value="1"/>
</dbReference>
<dbReference type="PATRIC" id="fig|2340.3.peg.983"/>
<evidence type="ECO:0000256" key="5">
    <source>
        <dbReference type="SAM" id="SignalP"/>
    </source>
</evidence>
<reference evidence="6 7" key="1">
    <citation type="journal article" date="2014" name="BMC Genomics">
        <title>The genome of the intracellular bacterium of the coastal bivalve, Solemya velum: a blueprint for thriving in and out of symbiosis.</title>
        <authorList>
            <person name="Dmytrenko O."/>
            <person name="Russell S.L."/>
            <person name="Loo W.T."/>
            <person name="Fontanez K.M."/>
            <person name="Liao L."/>
            <person name="Roeselers G."/>
            <person name="Sharma R."/>
            <person name="Stewart F.J."/>
            <person name="Newton I.L."/>
            <person name="Woyke T."/>
            <person name="Wu D."/>
            <person name="Lang J.M."/>
            <person name="Eisen J.A."/>
            <person name="Cavanaugh C.M."/>
        </authorList>
    </citation>
    <scope>NUCLEOTIDE SEQUENCE [LARGE SCALE GENOMIC DNA]</scope>
    <source>
        <strain evidence="6 7">WH</strain>
    </source>
</reference>
<dbReference type="STRING" id="2340.JV46_17070"/>
<dbReference type="Gene3D" id="3.40.190.10">
    <property type="entry name" value="Periplasmic binding protein-like II"/>
    <property type="match status" value="2"/>
</dbReference>
<dbReference type="AlphaFoldDB" id="A0A0B0HD10"/>
<comment type="caution">
    <text evidence="6">The sequence shown here is derived from an EMBL/GenBank/DDBJ whole genome shotgun (WGS) entry which is preliminary data.</text>
</comment>
<evidence type="ECO:0000256" key="3">
    <source>
        <dbReference type="ARBA" id="ARBA00022729"/>
    </source>
</evidence>
<keyword evidence="2 4" id="KW-0479">Metal-binding</keyword>
<dbReference type="NCBIfam" id="TIGR01256">
    <property type="entry name" value="modA"/>
    <property type="match status" value="1"/>
</dbReference>
<dbReference type="CDD" id="cd13539">
    <property type="entry name" value="PBP2_AvModA"/>
    <property type="match status" value="1"/>
</dbReference>
<dbReference type="PANTHER" id="PTHR30632:SF14">
    <property type="entry name" value="TUNGSTATE_MOLYBDATE_CHROMATE-BINDING PROTEIN MODA"/>
    <property type="match status" value="1"/>
</dbReference>
<dbReference type="GO" id="GO:0015689">
    <property type="term" value="P:molybdate ion transport"/>
    <property type="evidence" value="ECO:0007669"/>
    <property type="project" value="InterPro"/>
</dbReference>
<dbReference type="Proteomes" id="UP000030856">
    <property type="component" value="Unassembled WGS sequence"/>
</dbReference>
<protein>
    <submittedName>
        <fullName evidence="6">ABC-type molybdenum transporter ModCBA, subunit A1</fullName>
    </submittedName>
</protein>
<dbReference type="OrthoDB" id="9785015at2"/>
<accession>A0A0B0HD10</accession>
<dbReference type="InterPro" id="IPR005950">
    <property type="entry name" value="ModA"/>
</dbReference>
<name>A0A0B0HD10_SOVGS</name>
<dbReference type="SUPFAM" id="SSF53850">
    <property type="entry name" value="Periplasmic binding protein-like II"/>
    <property type="match status" value="1"/>
</dbReference>
<comment type="similarity">
    <text evidence="1">Belongs to the bacterial solute-binding protein ModA family.</text>
</comment>
<feature type="signal peptide" evidence="5">
    <location>
        <begin position="1"/>
        <end position="27"/>
    </location>
</feature>
<dbReference type="eggNOG" id="COG0725">
    <property type="taxonomic scope" value="Bacteria"/>
</dbReference>
<evidence type="ECO:0000313" key="7">
    <source>
        <dbReference type="Proteomes" id="UP000030856"/>
    </source>
</evidence>
<dbReference type="RefSeq" id="WP_052132052.1">
    <property type="nucleotide sequence ID" value="NZ_MPPZ01000012.1"/>
</dbReference>
<evidence type="ECO:0000256" key="4">
    <source>
        <dbReference type="PIRSR" id="PIRSR004846-1"/>
    </source>
</evidence>
<evidence type="ECO:0000256" key="2">
    <source>
        <dbReference type="ARBA" id="ARBA00022723"/>
    </source>
</evidence>
<dbReference type="InterPro" id="IPR050682">
    <property type="entry name" value="ModA/WtpA"/>
</dbReference>
<keyword evidence="3 5" id="KW-0732">Signal</keyword>
<organism evidence="6 7">
    <name type="scientific">Solemya velum gill symbiont</name>
    <dbReference type="NCBI Taxonomy" id="2340"/>
    <lineage>
        <taxon>Bacteria</taxon>
        <taxon>Pseudomonadati</taxon>
        <taxon>Pseudomonadota</taxon>
        <taxon>Gammaproteobacteria</taxon>
        <taxon>sulfur-oxidizing symbionts</taxon>
    </lineage>
</organism>